<reference evidence="1 2" key="1">
    <citation type="journal article" date="2015" name="Genome Announc.">
        <title>Expanding the biotechnology potential of lactobacilli through comparative genomics of 213 strains and associated genera.</title>
        <authorList>
            <person name="Sun Z."/>
            <person name="Harris H.M."/>
            <person name="McCann A."/>
            <person name="Guo C."/>
            <person name="Argimon S."/>
            <person name="Zhang W."/>
            <person name="Yang X."/>
            <person name="Jeffery I.B."/>
            <person name="Cooney J.C."/>
            <person name="Kagawa T.F."/>
            <person name="Liu W."/>
            <person name="Song Y."/>
            <person name="Salvetti E."/>
            <person name="Wrobel A."/>
            <person name="Rasinkangas P."/>
            <person name="Parkhill J."/>
            <person name="Rea M.C."/>
            <person name="O'Sullivan O."/>
            <person name="Ritari J."/>
            <person name="Douillard F.P."/>
            <person name="Paul Ross R."/>
            <person name="Yang R."/>
            <person name="Briner A.E."/>
            <person name="Felis G.E."/>
            <person name="de Vos W.M."/>
            <person name="Barrangou R."/>
            <person name="Klaenhammer T.R."/>
            <person name="Caufield P.W."/>
            <person name="Cui Y."/>
            <person name="Zhang H."/>
            <person name="O'Toole P.W."/>
        </authorList>
    </citation>
    <scope>NUCLEOTIDE SEQUENCE [LARGE SCALE GENOMIC DNA]</scope>
    <source>
        <strain evidence="1 2">DSM 20405</strain>
    </source>
</reference>
<accession>A0A0R2HAT7</accession>
<dbReference type="Proteomes" id="UP000051841">
    <property type="component" value="Unassembled WGS sequence"/>
</dbReference>
<protein>
    <recommendedName>
        <fullName evidence="3">DUF4878 domain-containing protein</fullName>
    </recommendedName>
</protein>
<keyword evidence="2" id="KW-1185">Reference proteome</keyword>
<sequence length="136" mass="15796">MNMKKILRNTLLISLAFILIGCSKTQSKEEILQEKYKVIESFFNAYSKKNYEEMYKYCTKEMKEGFTQTVKAIPTANLIVEKKITTITHEKKEYISVKLIVEATIKSSIYPGDLWLIDVLVEKVDGKWLITHYTTG</sequence>
<dbReference type="PATRIC" id="fig|1410657.5.peg.1023"/>
<dbReference type="EMBL" id="JQBL01000025">
    <property type="protein sequence ID" value="KRN49608.1"/>
    <property type="molecule type" value="Genomic_DNA"/>
</dbReference>
<gene>
    <name evidence="1" type="ORF">IV49_GL000982</name>
</gene>
<name>A0A0R2HAT7_9FIRM</name>
<organism evidence="1 2">
    <name type="scientific">Kandleria vitulina DSM 20405</name>
    <dbReference type="NCBI Taxonomy" id="1410657"/>
    <lineage>
        <taxon>Bacteria</taxon>
        <taxon>Bacillati</taxon>
        <taxon>Bacillota</taxon>
        <taxon>Erysipelotrichia</taxon>
        <taxon>Erysipelotrichales</taxon>
        <taxon>Coprobacillaceae</taxon>
        <taxon>Kandleria</taxon>
    </lineage>
</organism>
<evidence type="ECO:0008006" key="3">
    <source>
        <dbReference type="Google" id="ProtNLM"/>
    </source>
</evidence>
<evidence type="ECO:0000313" key="2">
    <source>
        <dbReference type="Proteomes" id="UP000051841"/>
    </source>
</evidence>
<evidence type="ECO:0000313" key="1">
    <source>
        <dbReference type="EMBL" id="KRN49608.1"/>
    </source>
</evidence>
<dbReference type="PROSITE" id="PS51257">
    <property type="entry name" value="PROKAR_LIPOPROTEIN"/>
    <property type="match status" value="1"/>
</dbReference>
<comment type="caution">
    <text evidence="1">The sequence shown here is derived from an EMBL/GenBank/DDBJ whole genome shotgun (WGS) entry which is preliminary data.</text>
</comment>
<dbReference type="AlphaFoldDB" id="A0A0R2HAT7"/>
<proteinExistence type="predicted"/>